<keyword evidence="7" id="KW-0132">Cell division</keyword>
<sequence length="391" mass="44511">MNLNDEIRVLGKGLTAQAIKDKFPNAILYDDKDFELYDKSSNEKTIVSPGIPPYNEMIKKANNIQSDYDLFSELMPFSIWISGTNGKTTTTQMCQHILANYNSVYGGNIGTPLSKLDTKASIWILETSSFTLHYTNIAKPNLYLLLPISEDHITWHGSFKEYENAKLKPLSFMEEGEIAIIPEKYKDYKTKAYKIIYKNSDDLCNKFDIDKSKIKFKEPFLLDALLALAAKKIIFDEIDYEKINSFTIDEHKVEEFIDNKNRIWVNDSKATNVDATINALVPYKDMNIHIILGGDDKGADLLPLFENIKQLNITVYAIGSNIKRIENYCKTYNIKIESCEKLEKAVKKINENLKENSIGILSPAAASLDQFSSYAQRGKEFKSLVLNLSKL</sequence>
<keyword evidence="4 7" id="KW-0436">Ligase</keyword>
<dbReference type="Proteomes" id="UP000472839">
    <property type="component" value="Unassembled WGS sequence"/>
</dbReference>
<dbReference type="SUPFAM" id="SSF53244">
    <property type="entry name" value="MurD-like peptide ligases, peptide-binding domain"/>
    <property type="match status" value="1"/>
</dbReference>
<keyword evidence="7" id="KW-0573">Peptidoglycan synthesis</keyword>
<dbReference type="GO" id="GO:0051301">
    <property type="term" value="P:cell division"/>
    <property type="evidence" value="ECO:0007669"/>
    <property type="project" value="UniProtKB-KW"/>
</dbReference>
<dbReference type="GO" id="GO:0005737">
    <property type="term" value="C:cytoplasm"/>
    <property type="evidence" value="ECO:0007669"/>
    <property type="project" value="UniProtKB-SubCell"/>
</dbReference>
<dbReference type="Pfam" id="PF08245">
    <property type="entry name" value="Mur_ligase_M"/>
    <property type="match status" value="1"/>
</dbReference>
<dbReference type="GO" id="GO:0008360">
    <property type="term" value="P:regulation of cell shape"/>
    <property type="evidence" value="ECO:0007669"/>
    <property type="project" value="UniProtKB-KW"/>
</dbReference>
<comment type="pathway">
    <text evidence="2 7">Cell wall biogenesis; peptidoglycan biosynthesis.</text>
</comment>
<feature type="domain" description="Mur ligase central" evidence="8">
    <location>
        <begin position="81"/>
        <end position="191"/>
    </location>
</feature>
<evidence type="ECO:0000256" key="4">
    <source>
        <dbReference type="ARBA" id="ARBA00022598"/>
    </source>
</evidence>
<evidence type="ECO:0000259" key="8">
    <source>
        <dbReference type="Pfam" id="PF08245"/>
    </source>
</evidence>
<evidence type="ECO:0000313" key="10">
    <source>
        <dbReference type="EMBL" id="KAB7889348.1"/>
    </source>
</evidence>
<organism evidence="9 12">
    <name type="scientific">Poseidonibacter ostreae</name>
    <dbReference type="NCBI Taxonomy" id="2654171"/>
    <lineage>
        <taxon>Bacteria</taxon>
        <taxon>Pseudomonadati</taxon>
        <taxon>Campylobacterota</taxon>
        <taxon>Epsilonproteobacteria</taxon>
        <taxon>Campylobacterales</taxon>
        <taxon>Arcobacteraceae</taxon>
        <taxon>Poseidonibacter</taxon>
    </lineage>
</organism>
<name>A0A6L4WSX3_9BACT</name>
<evidence type="ECO:0000313" key="12">
    <source>
        <dbReference type="Proteomes" id="UP000472839"/>
    </source>
</evidence>
<dbReference type="GO" id="GO:0005524">
    <property type="term" value="F:ATP binding"/>
    <property type="evidence" value="ECO:0007669"/>
    <property type="project" value="UniProtKB-UniRule"/>
</dbReference>
<dbReference type="InterPro" id="IPR013221">
    <property type="entry name" value="Mur_ligase_cen"/>
</dbReference>
<protein>
    <recommendedName>
        <fullName evidence="7">UDP-N-acetylmuramoylalanine--D-glutamate ligase</fullName>
        <ecNumber evidence="7">6.3.2.9</ecNumber>
    </recommendedName>
    <alternativeName>
        <fullName evidence="7">D-glutamic acid-adding enzyme</fullName>
    </alternativeName>
    <alternativeName>
        <fullName evidence="7">UDP-N-acetylmuramoyl-L-alanyl-D-glutamate synthetase</fullName>
    </alternativeName>
</protein>
<dbReference type="HAMAP" id="MF_00639">
    <property type="entry name" value="MurD"/>
    <property type="match status" value="1"/>
</dbReference>
<evidence type="ECO:0000256" key="6">
    <source>
        <dbReference type="ARBA" id="ARBA00022840"/>
    </source>
</evidence>
<gene>
    <name evidence="7" type="primary">murD</name>
    <name evidence="10" type="ORF">GBG18_11135</name>
    <name evidence="9" type="ORF">GBG19_07720</name>
</gene>
<dbReference type="Proteomes" id="UP000461010">
    <property type="component" value="Unassembled WGS sequence"/>
</dbReference>
<dbReference type="EMBL" id="WFKK01000019">
    <property type="protein sequence ID" value="KAB7888913.1"/>
    <property type="molecule type" value="Genomic_DNA"/>
</dbReference>
<dbReference type="GO" id="GO:0071555">
    <property type="term" value="P:cell wall organization"/>
    <property type="evidence" value="ECO:0007669"/>
    <property type="project" value="UniProtKB-KW"/>
</dbReference>
<dbReference type="InterPro" id="IPR036615">
    <property type="entry name" value="Mur_ligase_C_dom_sf"/>
</dbReference>
<dbReference type="InterPro" id="IPR036565">
    <property type="entry name" value="Mur-like_cat_sf"/>
</dbReference>
<dbReference type="PANTHER" id="PTHR43692:SF1">
    <property type="entry name" value="UDP-N-ACETYLMURAMOYLALANINE--D-GLUTAMATE LIGASE"/>
    <property type="match status" value="1"/>
</dbReference>
<evidence type="ECO:0000313" key="11">
    <source>
        <dbReference type="Proteomes" id="UP000461010"/>
    </source>
</evidence>
<evidence type="ECO:0000256" key="7">
    <source>
        <dbReference type="HAMAP-Rule" id="MF_00639"/>
    </source>
</evidence>
<accession>A0A6L4WSX3</accession>
<keyword evidence="6 7" id="KW-0067">ATP-binding</keyword>
<proteinExistence type="inferred from homology"/>
<dbReference type="UniPathway" id="UPA00219"/>
<dbReference type="EMBL" id="WFKJ01000036">
    <property type="protein sequence ID" value="KAB7889348.1"/>
    <property type="molecule type" value="Genomic_DNA"/>
</dbReference>
<comment type="similarity">
    <text evidence="7">Belongs to the MurCDEF family.</text>
</comment>
<keyword evidence="7" id="KW-0131">Cell cycle</keyword>
<keyword evidence="7" id="KW-0961">Cell wall biogenesis/degradation</keyword>
<comment type="caution">
    <text evidence="9">The sequence shown here is derived from an EMBL/GenBank/DDBJ whole genome shotgun (WGS) entry which is preliminary data.</text>
</comment>
<keyword evidence="7" id="KW-0133">Cell shape</keyword>
<dbReference type="Gene3D" id="3.40.1190.10">
    <property type="entry name" value="Mur-like, catalytic domain"/>
    <property type="match status" value="1"/>
</dbReference>
<keyword evidence="5 7" id="KW-0547">Nucleotide-binding</keyword>
<dbReference type="GO" id="GO:0008764">
    <property type="term" value="F:UDP-N-acetylmuramoylalanine-D-glutamate ligase activity"/>
    <property type="evidence" value="ECO:0007669"/>
    <property type="project" value="UniProtKB-UniRule"/>
</dbReference>
<dbReference type="AlphaFoldDB" id="A0A6L4WSX3"/>
<feature type="binding site" evidence="7">
    <location>
        <begin position="83"/>
        <end position="89"/>
    </location>
    <ligand>
        <name>ATP</name>
        <dbReference type="ChEBI" id="CHEBI:30616"/>
    </ligand>
</feature>
<dbReference type="NCBIfam" id="TIGR01087">
    <property type="entry name" value="murD"/>
    <property type="match status" value="1"/>
</dbReference>
<evidence type="ECO:0000256" key="2">
    <source>
        <dbReference type="ARBA" id="ARBA00004752"/>
    </source>
</evidence>
<dbReference type="EC" id="6.3.2.9" evidence="7"/>
<dbReference type="Gene3D" id="3.90.190.20">
    <property type="entry name" value="Mur ligase, C-terminal domain"/>
    <property type="match status" value="1"/>
</dbReference>
<comment type="function">
    <text evidence="7">Cell wall formation. Catalyzes the addition of glutamate to the nucleotide precursor UDP-N-acetylmuramoyl-L-alanine (UMA).</text>
</comment>
<dbReference type="SUPFAM" id="SSF53623">
    <property type="entry name" value="MurD-like peptide ligases, catalytic domain"/>
    <property type="match status" value="1"/>
</dbReference>
<evidence type="ECO:0000313" key="9">
    <source>
        <dbReference type="EMBL" id="KAB7888913.1"/>
    </source>
</evidence>
<evidence type="ECO:0000256" key="5">
    <source>
        <dbReference type="ARBA" id="ARBA00022741"/>
    </source>
</evidence>
<evidence type="ECO:0000256" key="3">
    <source>
        <dbReference type="ARBA" id="ARBA00022490"/>
    </source>
</evidence>
<dbReference type="PANTHER" id="PTHR43692">
    <property type="entry name" value="UDP-N-ACETYLMURAMOYLALANINE--D-GLUTAMATE LIGASE"/>
    <property type="match status" value="1"/>
</dbReference>
<keyword evidence="11" id="KW-1185">Reference proteome</keyword>
<comment type="subcellular location">
    <subcellularLocation>
        <location evidence="1 7">Cytoplasm</location>
    </subcellularLocation>
</comment>
<keyword evidence="3 7" id="KW-0963">Cytoplasm</keyword>
<dbReference type="InterPro" id="IPR005762">
    <property type="entry name" value="MurD"/>
</dbReference>
<dbReference type="GO" id="GO:0009252">
    <property type="term" value="P:peptidoglycan biosynthetic process"/>
    <property type="evidence" value="ECO:0007669"/>
    <property type="project" value="UniProtKB-UniRule"/>
</dbReference>
<reference evidence="11 12" key="1">
    <citation type="submission" date="2019-10" db="EMBL/GenBank/DDBJ databases">
        <title>Poseidonibacter ostreae sp. nov., isolated from the gut of the Ostrea denselamellosa.</title>
        <authorList>
            <person name="Choi A."/>
        </authorList>
    </citation>
    <scope>NUCLEOTIDE SEQUENCE [LARGE SCALE GENOMIC DNA]</scope>
    <source>
        <strain evidence="9 12">SJOD-M-33</strain>
        <strain evidence="10 11">SJOD-M-5</strain>
    </source>
</reference>
<comment type="catalytic activity">
    <reaction evidence="7">
        <text>UDP-N-acetyl-alpha-D-muramoyl-L-alanine + D-glutamate + ATP = UDP-N-acetyl-alpha-D-muramoyl-L-alanyl-D-glutamate + ADP + phosphate + H(+)</text>
        <dbReference type="Rhea" id="RHEA:16429"/>
        <dbReference type="ChEBI" id="CHEBI:15378"/>
        <dbReference type="ChEBI" id="CHEBI:29986"/>
        <dbReference type="ChEBI" id="CHEBI:30616"/>
        <dbReference type="ChEBI" id="CHEBI:43474"/>
        <dbReference type="ChEBI" id="CHEBI:83898"/>
        <dbReference type="ChEBI" id="CHEBI:83900"/>
        <dbReference type="ChEBI" id="CHEBI:456216"/>
        <dbReference type="EC" id="6.3.2.9"/>
    </reaction>
</comment>
<evidence type="ECO:0000256" key="1">
    <source>
        <dbReference type="ARBA" id="ARBA00004496"/>
    </source>
</evidence>
<dbReference type="RefSeq" id="WP_152191107.1">
    <property type="nucleotide sequence ID" value="NZ_WFKI01000012.1"/>
</dbReference>